<feature type="transmembrane region" description="Helical" evidence="5">
    <location>
        <begin position="20"/>
        <end position="44"/>
    </location>
</feature>
<dbReference type="InterPro" id="IPR020846">
    <property type="entry name" value="MFS_dom"/>
</dbReference>
<keyword evidence="8" id="KW-1185">Reference proteome</keyword>
<evidence type="ECO:0000313" key="8">
    <source>
        <dbReference type="Proteomes" id="UP000223968"/>
    </source>
</evidence>
<dbReference type="SUPFAM" id="SSF103473">
    <property type="entry name" value="MFS general substrate transporter"/>
    <property type="match status" value="1"/>
</dbReference>
<dbReference type="Pfam" id="PF07690">
    <property type="entry name" value="MFS_1"/>
    <property type="match status" value="1"/>
</dbReference>
<proteinExistence type="predicted"/>
<evidence type="ECO:0000259" key="6">
    <source>
        <dbReference type="PROSITE" id="PS50850"/>
    </source>
</evidence>
<dbReference type="OrthoDB" id="2441642at2759"/>
<organism evidence="7 8">
    <name type="scientific">Helicocarpus griseus UAMH5409</name>
    <dbReference type="NCBI Taxonomy" id="1447875"/>
    <lineage>
        <taxon>Eukaryota</taxon>
        <taxon>Fungi</taxon>
        <taxon>Dikarya</taxon>
        <taxon>Ascomycota</taxon>
        <taxon>Pezizomycotina</taxon>
        <taxon>Eurotiomycetes</taxon>
        <taxon>Eurotiomycetidae</taxon>
        <taxon>Onygenales</taxon>
        <taxon>Ajellomycetaceae</taxon>
        <taxon>Helicocarpus</taxon>
    </lineage>
</organism>
<dbReference type="GO" id="GO:0022857">
    <property type="term" value="F:transmembrane transporter activity"/>
    <property type="evidence" value="ECO:0007669"/>
    <property type="project" value="InterPro"/>
</dbReference>
<accession>A0A2B7XE84</accession>
<keyword evidence="4 5" id="KW-0472">Membrane</keyword>
<dbReference type="PANTHER" id="PTHR23502">
    <property type="entry name" value="MAJOR FACILITATOR SUPERFAMILY"/>
    <property type="match status" value="1"/>
</dbReference>
<dbReference type="PANTHER" id="PTHR23502:SF151">
    <property type="entry name" value="MAJOR FACILITATOR SUPERFAMILY (MFS) PROFILE DOMAIN-CONTAINING PROTEIN"/>
    <property type="match status" value="1"/>
</dbReference>
<evidence type="ECO:0000313" key="7">
    <source>
        <dbReference type="EMBL" id="PGH07229.1"/>
    </source>
</evidence>
<keyword evidence="3 5" id="KW-1133">Transmembrane helix</keyword>
<evidence type="ECO:0000256" key="1">
    <source>
        <dbReference type="ARBA" id="ARBA00004141"/>
    </source>
</evidence>
<dbReference type="GO" id="GO:0005886">
    <property type="term" value="C:plasma membrane"/>
    <property type="evidence" value="ECO:0007669"/>
    <property type="project" value="TreeGrafter"/>
</dbReference>
<comment type="caution">
    <text evidence="7">The sequence shown here is derived from an EMBL/GenBank/DDBJ whole genome shotgun (WGS) entry which is preliminary data.</text>
</comment>
<feature type="transmembrane region" description="Helical" evidence="5">
    <location>
        <begin position="51"/>
        <end position="71"/>
    </location>
</feature>
<dbReference type="AlphaFoldDB" id="A0A2B7XE84"/>
<sequence>MSLAYGVAADISPHSERGRILGPMLAATNLGPCFGPVIGGGAILASGDAQWCFWVLLIFGDLSLMLIGWTLPETMV</sequence>
<dbReference type="Gene3D" id="1.20.1720.10">
    <property type="entry name" value="Multidrug resistance protein D"/>
    <property type="match status" value="1"/>
</dbReference>
<reference evidence="7 8" key="1">
    <citation type="submission" date="2017-10" db="EMBL/GenBank/DDBJ databases">
        <title>Comparative genomics in systemic dimorphic fungi from Ajellomycetaceae.</title>
        <authorList>
            <person name="Munoz J.F."/>
            <person name="Mcewen J.G."/>
            <person name="Clay O.K."/>
            <person name="Cuomo C.A."/>
        </authorList>
    </citation>
    <scope>NUCLEOTIDE SEQUENCE [LARGE SCALE GENOMIC DNA]</scope>
    <source>
        <strain evidence="7 8">UAMH5409</strain>
    </source>
</reference>
<feature type="domain" description="Major facilitator superfamily (MFS) profile" evidence="6">
    <location>
        <begin position="1"/>
        <end position="76"/>
    </location>
</feature>
<evidence type="ECO:0000256" key="5">
    <source>
        <dbReference type="SAM" id="Phobius"/>
    </source>
</evidence>
<comment type="subcellular location">
    <subcellularLocation>
        <location evidence="1">Membrane</location>
        <topology evidence="1">Multi-pass membrane protein</topology>
    </subcellularLocation>
</comment>
<evidence type="ECO:0000256" key="4">
    <source>
        <dbReference type="ARBA" id="ARBA00023136"/>
    </source>
</evidence>
<dbReference type="InterPro" id="IPR011701">
    <property type="entry name" value="MFS"/>
</dbReference>
<keyword evidence="2 5" id="KW-0812">Transmembrane</keyword>
<protein>
    <recommendedName>
        <fullName evidence="6">Major facilitator superfamily (MFS) profile domain-containing protein</fullName>
    </recommendedName>
</protein>
<dbReference type="PROSITE" id="PS50850">
    <property type="entry name" value="MFS"/>
    <property type="match status" value="1"/>
</dbReference>
<dbReference type="EMBL" id="PDNB01000111">
    <property type="protein sequence ID" value="PGH07229.1"/>
    <property type="molecule type" value="Genomic_DNA"/>
</dbReference>
<dbReference type="Proteomes" id="UP000223968">
    <property type="component" value="Unassembled WGS sequence"/>
</dbReference>
<dbReference type="InterPro" id="IPR036259">
    <property type="entry name" value="MFS_trans_sf"/>
</dbReference>
<evidence type="ECO:0000256" key="2">
    <source>
        <dbReference type="ARBA" id="ARBA00022692"/>
    </source>
</evidence>
<gene>
    <name evidence="7" type="ORF">AJ79_06333</name>
</gene>
<evidence type="ECO:0000256" key="3">
    <source>
        <dbReference type="ARBA" id="ARBA00022989"/>
    </source>
</evidence>
<dbReference type="STRING" id="1447875.A0A2B7XE84"/>
<name>A0A2B7XE84_9EURO</name>